<feature type="compositionally biased region" description="Polar residues" evidence="1">
    <location>
        <begin position="235"/>
        <end position="246"/>
    </location>
</feature>
<proteinExistence type="predicted"/>
<evidence type="ECO:0000256" key="1">
    <source>
        <dbReference type="SAM" id="MobiDB-lite"/>
    </source>
</evidence>
<feature type="compositionally biased region" description="Polar residues" evidence="1">
    <location>
        <begin position="41"/>
        <end position="51"/>
    </location>
</feature>
<feature type="region of interest" description="Disordered" evidence="1">
    <location>
        <begin position="1"/>
        <end position="118"/>
    </location>
</feature>
<evidence type="ECO:0000313" key="3">
    <source>
        <dbReference type="Proteomes" id="UP000308092"/>
    </source>
</evidence>
<feature type="compositionally biased region" description="Low complexity" evidence="1">
    <location>
        <begin position="450"/>
        <end position="463"/>
    </location>
</feature>
<dbReference type="STRING" id="1220188.A0A4S3J5S1"/>
<evidence type="ECO:0000313" key="2">
    <source>
        <dbReference type="EMBL" id="THC90042.1"/>
    </source>
</evidence>
<feature type="compositionally biased region" description="Basic and acidic residues" evidence="1">
    <location>
        <begin position="432"/>
        <end position="445"/>
    </location>
</feature>
<dbReference type="VEuPathDB" id="FungiDB:EYZ11_010499"/>
<dbReference type="Proteomes" id="UP000308092">
    <property type="component" value="Unassembled WGS sequence"/>
</dbReference>
<feature type="compositionally biased region" description="Basic and acidic residues" evidence="1">
    <location>
        <begin position="97"/>
        <end position="118"/>
    </location>
</feature>
<feature type="compositionally biased region" description="Polar residues" evidence="1">
    <location>
        <begin position="312"/>
        <end position="332"/>
    </location>
</feature>
<dbReference type="AlphaFoldDB" id="A0A4S3J5S1"/>
<feature type="compositionally biased region" description="Basic and acidic residues" evidence="1">
    <location>
        <begin position="396"/>
        <end position="406"/>
    </location>
</feature>
<accession>A0A4S3J5S1</accession>
<feature type="compositionally biased region" description="Pro residues" evidence="1">
    <location>
        <begin position="167"/>
        <end position="185"/>
    </location>
</feature>
<sequence>MLLTLKPSSQNGGVKGPHDYAVVRQSMPAAPRSSSSAVTEPLSSMESSQSGRRPPSLTLPPPDVGFAAMNAMKHHHSLPPPPQRQGSDASYASWLEARAEEDRRKQEEEKTRQESLRLEQRRIEQSMLRDSLHAGVPPHMIPLIFAGISQGGMPQSVLEVTQQYMAQPPPPPPPRAPAAPPPPGLPHSQRRVSHAHRDSCSIPPSVYRPPSVQPVGPAVLLSQPVQSTTSNSSTAQSLGRPSNSNGPADLRAVSRVSLSESQPQQQPPINLSNVHYAPGSSVPLTQPAAGKSEIQPRHSPPSLYFHHWVPPAQSQLNTPAGKTRQESPSMTAHPSRRPDYQSSPGRKRKASGPHPPAPLPSSRPSDPHAASSQNSRQGSPAAMERQPVSQLTHIRQRSDDSTELRGLEPSVNRRPSVNCPGPRAMASTEDTCSEKDLTRADDLDRSGYPSRSDSSVHFSHSTSQVQYASSVETAPHESDADSSPA</sequence>
<gene>
    <name evidence="2" type="ORF">EYZ11_010499</name>
</gene>
<keyword evidence="3" id="KW-1185">Reference proteome</keyword>
<organism evidence="2 3">
    <name type="scientific">Aspergillus tanneri</name>
    <dbReference type="NCBI Taxonomy" id="1220188"/>
    <lineage>
        <taxon>Eukaryota</taxon>
        <taxon>Fungi</taxon>
        <taxon>Dikarya</taxon>
        <taxon>Ascomycota</taxon>
        <taxon>Pezizomycotina</taxon>
        <taxon>Eurotiomycetes</taxon>
        <taxon>Eurotiomycetidae</taxon>
        <taxon>Eurotiales</taxon>
        <taxon>Aspergillaceae</taxon>
        <taxon>Aspergillus</taxon>
        <taxon>Aspergillus subgen. Circumdati</taxon>
    </lineage>
</organism>
<feature type="region of interest" description="Disordered" evidence="1">
    <location>
        <begin position="164"/>
        <end position="485"/>
    </location>
</feature>
<feature type="compositionally biased region" description="Low complexity" evidence="1">
    <location>
        <begin position="26"/>
        <end position="37"/>
    </location>
</feature>
<name>A0A4S3J5S1_9EURO</name>
<protein>
    <submittedName>
        <fullName evidence="2">Uncharacterized protein</fullName>
    </submittedName>
</protein>
<reference evidence="2 3" key="1">
    <citation type="submission" date="2019-03" db="EMBL/GenBank/DDBJ databases">
        <title>The genome sequence of a newly discovered highly antifungal drug resistant Aspergillus species, Aspergillus tanneri NIH 1004.</title>
        <authorList>
            <person name="Mounaud S."/>
            <person name="Singh I."/>
            <person name="Joardar V."/>
            <person name="Pakala S."/>
            <person name="Pakala S."/>
            <person name="Venepally P."/>
            <person name="Hoover J."/>
            <person name="Nierman W."/>
            <person name="Chung J."/>
            <person name="Losada L."/>
        </authorList>
    </citation>
    <scope>NUCLEOTIDE SEQUENCE [LARGE SCALE GENOMIC DNA]</scope>
    <source>
        <strain evidence="2 3">NIH1004</strain>
    </source>
</reference>
<comment type="caution">
    <text evidence="2">The sequence shown here is derived from an EMBL/GenBank/DDBJ whole genome shotgun (WGS) entry which is preliminary data.</text>
</comment>
<feature type="compositionally biased region" description="Polar residues" evidence="1">
    <location>
        <begin position="1"/>
        <end position="12"/>
    </location>
</feature>
<dbReference type="EMBL" id="SOSA01000568">
    <property type="protein sequence ID" value="THC90042.1"/>
    <property type="molecule type" value="Genomic_DNA"/>
</dbReference>